<dbReference type="InterPro" id="IPR018247">
    <property type="entry name" value="EF_Hand_1_Ca_BS"/>
</dbReference>
<dbReference type="InterPro" id="IPR002048">
    <property type="entry name" value="EF_hand_dom"/>
</dbReference>
<proteinExistence type="predicted"/>
<dbReference type="Gene3D" id="1.10.238.10">
    <property type="entry name" value="EF-hand"/>
    <property type="match status" value="3"/>
</dbReference>
<evidence type="ECO:0000256" key="4">
    <source>
        <dbReference type="SAM" id="MobiDB-lite"/>
    </source>
</evidence>
<evidence type="ECO:0000256" key="3">
    <source>
        <dbReference type="ARBA" id="ARBA00023179"/>
    </source>
</evidence>
<dbReference type="Pfam" id="PF13499">
    <property type="entry name" value="EF-hand_7"/>
    <property type="match status" value="2"/>
</dbReference>
<reference evidence="6 7" key="1">
    <citation type="submission" date="2024-11" db="EMBL/GenBank/DDBJ databases">
        <title>Chromosome-level genome assembly of the freshwater bivalve Anodonta woodiana.</title>
        <authorList>
            <person name="Chen X."/>
        </authorList>
    </citation>
    <scope>NUCLEOTIDE SEQUENCE [LARGE SCALE GENOMIC DNA]</scope>
    <source>
        <strain evidence="6">MN2024</strain>
        <tissue evidence="6">Gills</tissue>
    </source>
</reference>
<dbReference type="InterPro" id="IPR011992">
    <property type="entry name" value="EF-hand-dom_pair"/>
</dbReference>
<evidence type="ECO:0000259" key="5">
    <source>
        <dbReference type="PROSITE" id="PS50222"/>
    </source>
</evidence>
<feature type="domain" description="EF-hand" evidence="5">
    <location>
        <begin position="13"/>
        <end position="48"/>
    </location>
</feature>
<comment type="caution">
    <text evidence="6">The sequence shown here is derived from an EMBL/GenBank/DDBJ whole genome shotgun (WGS) entry which is preliminary data.</text>
</comment>
<dbReference type="FunFam" id="1.10.238.10:FF:000001">
    <property type="entry name" value="Calmodulin 1"/>
    <property type="match status" value="1"/>
</dbReference>
<dbReference type="SUPFAM" id="SSF47473">
    <property type="entry name" value="EF-hand"/>
    <property type="match status" value="1"/>
</dbReference>
<evidence type="ECO:0000256" key="1">
    <source>
        <dbReference type="ARBA" id="ARBA00022737"/>
    </source>
</evidence>
<dbReference type="EMBL" id="JBJQND010000005">
    <property type="protein sequence ID" value="KAL3877176.1"/>
    <property type="molecule type" value="Genomic_DNA"/>
</dbReference>
<evidence type="ECO:0000313" key="6">
    <source>
        <dbReference type="EMBL" id="KAL3877176.1"/>
    </source>
</evidence>
<dbReference type="PROSITE" id="PS00018">
    <property type="entry name" value="EF_HAND_1"/>
    <property type="match status" value="1"/>
</dbReference>
<accession>A0ABD3WT63</accession>
<gene>
    <name evidence="6" type="ORF">ACJMK2_034921</name>
</gene>
<dbReference type="PANTHER" id="PTHR23048:SF0">
    <property type="entry name" value="CALMODULIN LIKE 3"/>
    <property type="match status" value="1"/>
</dbReference>
<keyword evidence="3" id="KW-0514">Muscle protein</keyword>
<dbReference type="InterPro" id="IPR050230">
    <property type="entry name" value="CALM/Myosin/TropC-like"/>
</dbReference>
<feature type="domain" description="EF-hand" evidence="5">
    <location>
        <begin position="122"/>
        <end position="154"/>
    </location>
</feature>
<dbReference type="CDD" id="cd00051">
    <property type="entry name" value="EFh"/>
    <property type="match status" value="1"/>
</dbReference>
<evidence type="ECO:0000256" key="2">
    <source>
        <dbReference type="ARBA" id="ARBA00022837"/>
    </source>
</evidence>
<dbReference type="AlphaFoldDB" id="A0ABD3WT63"/>
<keyword evidence="7" id="KW-1185">Reference proteome</keyword>
<keyword evidence="1" id="KW-0677">Repeat</keyword>
<name>A0ABD3WT63_SINWO</name>
<dbReference type="PROSITE" id="PS50222">
    <property type="entry name" value="EF_HAND_2"/>
    <property type="match status" value="4"/>
</dbReference>
<feature type="region of interest" description="Disordered" evidence="4">
    <location>
        <begin position="134"/>
        <end position="154"/>
    </location>
</feature>
<organism evidence="6 7">
    <name type="scientific">Sinanodonta woodiana</name>
    <name type="common">Chinese pond mussel</name>
    <name type="synonym">Anodonta woodiana</name>
    <dbReference type="NCBI Taxonomy" id="1069815"/>
    <lineage>
        <taxon>Eukaryota</taxon>
        <taxon>Metazoa</taxon>
        <taxon>Spiralia</taxon>
        <taxon>Lophotrochozoa</taxon>
        <taxon>Mollusca</taxon>
        <taxon>Bivalvia</taxon>
        <taxon>Autobranchia</taxon>
        <taxon>Heteroconchia</taxon>
        <taxon>Palaeoheterodonta</taxon>
        <taxon>Unionida</taxon>
        <taxon>Unionoidea</taxon>
        <taxon>Unionidae</taxon>
        <taxon>Unioninae</taxon>
        <taxon>Sinanodonta</taxon>
    </lineage>
</organism>
<feature type="domain" description="EF-hand" evidence="5">
    <location>
        <begin position="86"/>
        <end position="121"/>
    </location>
</feature>
<protein>
    <recommendedName>
        <fullName evidence="5">EF-hand domain-containing protein</fullName>
    </recommendedName>
</protein>
<dbReference type="SMART" id="SM00054">
    <property type="entry name" value="EFh"/>
    <property type="match status" value="3"/>
</dbReference>
<feature type="domain" description="EF-hand" evidence="5">
    <location>
        <begin position="49"/>
        <end position="84"/>
    </location>
</feature>
<keyword evidence="2" id="KW-0106">Calcium</keyword>
<dbReference type="PANTHER" id="PTHR23048">
    <property type="entry name" value="MYOSIN LIGHT CHAIN 1, 3"/>
    <property type="match status" value="1"/>
</dbReference>
<evidence type="ECO:0000313" key="7">
    <source>
        <dbReference type="Proteomes" id="UP001634394"/>
    </source>
</evidence>
<dbReference type="Proteomes" id="UP001634394">
    <property type="component" value="Unassembled WGS sequence"/>
</dbReference>
<sequence length="154" mass="17881">MPFRNTDFKVSDKQLNDAHQTFTLFDKKGNGQVFTKDLENVFKSLALKVEDDKLKTWADEADEDAVGYITWEQFKPLFIRKVKEDEDERELREAFRVLDKQNKGVIPVEDLKWILKSLGDDLTEEEIDDMIAETDTDGSGTVDYEEFKSLMSSE</sequence>